<reference evidence="1" key="1">
    <citation type="journal article" date="2014" name="Front. Microbiol.">
        <title>High frequency of phylogenetically diverse reductive dehalogenase-homologous genes in deep subseafloor sedimentary metagenomes.</title>
        <authorList>
            <person name="Kawai M."/>
            <person name="Futagami T."/>
            <person name="Toyoda A."/>
            <person name="Takaki Y."/>
            <person name="Nishi S."/>
            <person name="Hori S."/>
            <person name="Arai W."/>
            <person name="Tsubouchi T."/>
            <person name="Morono Y."/>
            <person name="Uchiyama I."/>
            <person name="Ito T."/>
            <person name="Fujiyama A."/>
            <person name="Inagaki F."/>
            <person name="Takami H."/>
        </authorList>
    </citation>
    <scope>NUCLEOTIDE SEQUENCE</scope>
    <source>
        <strain evidence="1">Expedition CK06-06</strain>
    </source>
</reference>
<dbReference type="AlphaFoldDB" id="X0VJ13"/>
<organism evidence="1">
    <name type="scientific">marine sediment metagenome</name>
    <dbReference type="NCBI Taxonomy" id="412755"/>
    <lineage>
        <taxon>unclassified sequences</taxon>
        <taxon>metagenomes</taxon>
        <taxon>ecological metagenomes</taxon>
    </lineage>
</organism>
<sequence length="244" mass="26735">PDSVSFEAPPKSYRRQVLKYKSYEQTPVDLKIEMVADDKAGEDCSAVPWLRTAPDRVNLGPGQSRNVALVLQVPEDARGERYAKVVTEGSLEDEEPTRWETPLVVTIPGTLEAKAEITDMKMLEPPTDSDVYAAKVGFRNVGNARLALSGTLRIMTREKFDEVASIPFGGEAYPGQETIMEVPISLALATGPYVASATIIGMTSDQKISTKQRRTIEFALEQALAPPEGHIEEIQEQGGTENEI</sequence>
<evidence type="ECO:0000313" key="1">
    <source>
        <dbReference type="EMBL" id="GAG11202.1"/>
    </source>
</evidence>
<dbReference type="EMBL" id="BARS01027371">
    <property type="protein sequence ID" value="GAG11202.1"/>
    <property type="molecule type" value="Genomic_DNA"/>
</dbReference>
<feature type="non-terminal residue" evidence="1">
    <location>
        <position position="1"/>
    </location>
</feature>
<protein>
    <submittedName>
        <fullName evidence="1">Uncharacterized protein</fullName>
    </submittedName>
</protein>
<gene>
    <name evidence="1" type="ORF">S01H1_43004</name>
</gene>
<name>X0VJ13_9ZZZZ</name>
<comment type="caution">
    <text evidence="1">The sequence shown here is derived from an EMBL/GenBank/DDBJ whole genome shotgun (WGS) entry which is preliminary data.</text>
</comment>
<accession>X0VJ13</accession>
<proteinExistence type="predicted"/>